<dbReference type="InterPro" id="IPR051438">
    <property type="entry name" value="RNF_E3_ubiq-protein_ligase"/>
</dbReference>
<dbReference type="Pfam" id="PF05605">
    <property type="entry name" value="zf-Di19"/>
    <property type="match status" value="1"/>
</dbReference>
<proteinExistence type="predicted"/>
<dbReference type="AlphaFoldDB" id="A0AAD1XUE4"/>
<dbReference type="InterPro" id="IPR008598">
    <property type="entry name" value="Di19_Zn-bd"/>
</dbReference>
<protein>
    <recommendedName>
        <fullName evidence="1">Di19 zinc-binding domain-containing protein</fullName>
    </recommendedName>
</protein>
<keyword evidence="3" id="KW-1185">Reference proteome</keyword>
<name>A0AAD1XUE4_EUPCR</name>
<evidence type="ECO:0000313" key="2">
    <source>
        <dbReference type="EMBL" id="CAI2379128.1"/>
    </source>
</evidence>
<dbReference type="GO" id="GO:0000209">
    <property type="term" value="P:protein polyubiquitination"/>
    <property type="evidence" value="ECO:0007669"/>
    <property type="project" value="TreeGrafter"/>
</dbReference>
<gene>
    <name evidence="2" type="ORF">ECRASSUSDP1_LOCUS20537</name>
</gene>
<dbReference type="GO" id="GO:0061630">
    <property type="term" value="F:ubiquitin protein ligase activity"/>
    <property type="evidence" value="ECO:0007669"/>
    <property type="project" value="TreeGrafter"/>
</dbReference>
<dbReference type="GO" id="GO:0006511">
    <property type="term" value="P:ubiquitin-dependent protein catabolic process"/>
    <property type="evidence" value="ECO:0007669"/>
    <property type="project" value="TreeGrafter"/>
</dbReference>
<dbReference type="PANTHER" id="PTHR46016">
    <property type="entry name" value="ZINC FINGER, RING/FYVE/PHD-TYPE"/>
    <property type="match status" value="1"/>
</dbReference>
<dbReference type="PANTHER" id="PTHR46016:SF1">
    <property type="entry name" value="RING-TYPE DOMAIN-CONTAINING PROTEIN"/>
    <property type="match status" value="1"/>
</dbReference>
<reference evidence="2" key="1">
    <citation type="submission" date="2023-07" db="EMBL/GenBank/DDBJ databases">
        <authorList>
            <consortium name="AG Swart"/>
            <person name="Singh M."/>
            <person name="Singh A."/>
            <person name="Seah K."/>
            <person name="Emmerich C."/>
        </authorList>
    </citation>
    <scope>NUCLEOTIDE SEQUENCE</scope>
    <source>
        <strain evidence="2">DP1</strain>
    </source>
</reference>
<dbReference type="Gene3D" id="3.30.160.60">
    <property type="entry name" value="Classic Zinc Finger"/>
    <property type="match status" value="1"/>
</dbReference>
<comment type="caution">
    <text evidence="2">The sequence shown here is derived from an EMBL/GenBank/DDBJ whole genome shotgun (WGS) entry which is preliminary data.</text>
</comment>
<accession>A0AAD1XUE4</accession>
<dbReference type="Proteomes" id="UP001295684">
    <property type="component" value="Unassembled WGS sequence"/>
</dbReference>
<evidence type="ECO:0000313" key="3">
    <source>
        <dbReference type="Proteomes" id="UP001295684"/>
    </source>
</evidence>
<evidence type="ECO:0000259" key="1">
    <source>
        <dbReference type="Pfam" id="PF05605"/>
    </source>
</evidence>
<organism evidence="2 3">
    <name type="scientific">Euplotes crassus</name>
    <dbReference type="NCBI Taxonomy" id="5936"/>
    <lineage>
        <taxon>Eukaryota</taxon>
        <taxon>Sar</taxon>
        <taxon>Alveolata</taxon>
        <taxon>Ciliophora</taxon>
        <taxon>Intramacronucleata</taxon>
        <taxon>Spirotrichea</taxon>
        <taxon>Hypotrichia</taxon>
        <taxon>Euplotida</taxon>
        <taxon>Euplotidae</taxon>
        <taxon>Moneuplotes</taxon>
    </lineage>
</organism>
<sequence length="194" mass="22187">MTEILTTVVQHTVCSYKYCDTCFEGMKNESKGDNIVCAYCTNEIKEGELNTTDLDGDKEVTCEHCGGMFIAKEFQEHLNNCKVYLQTIEEDIKKNKFKDIQKTVNRSTFKCPFCESKNLERKDLITHVEYEHGDCPGVCPICVVQEYGDPNYVSQNLLGHMKHRHSYDMDTYMAYGETDDDVLAQVLAASMNEL</sequence>
<feature type="domain" description="Di19 zinc-binding" evidence="1">
    <location>
        <begin position="108"/>
        <end position="166"/>
    </location>
</feature>
<dbReference type="EMBL" id="CAMPGE010020949">
    <property type="protein sequence ID" value="CAI2379128.1"/>
    <property type="molecule type" value="Genomic_DNA"/>
</dbReference>